<feature type="repeat" description="TPR" evidence="1">
    <location>
        <begin position="59"/>
        <end position="92"/>
    </location>
</feature>
<keyword evidence="1" id="KW-0802">TPR repeat</keyword>
<reference evidence="2 3" key="1">
    <citation type="journal article" date="2011" name="Stand. Genomic Sci.">
        <title>Non-contiguous finished genome sequence and contextual data of the filamentous soil bacterium Ktedonobacter racemifer type strain (SOSP1-21).</title>
        <authorList>
            <person name="Chang Y.J."/>
            <person name="Land M."/>
            <person name="Hauser L."/>
            <person name="Chertkov O."/>
            <person name="Del Rio T.G."/>
            <person name="Nolan M."/>
            <person name="Copeland A."/>
            <person name="Tice H."/>
            <person name="Cheng J.F."/>
            <person name="Lucas S."/>
            <person name="Han C."/>
            <person name="Goodwin L."/>
            <person name="Pitluck S."/>
            <person name="Ivanova N."/>
            <person name="Ovchinikova G."/>
            <person name="Pati A."/>
            <person name="Chen A."/>
            <person name="Palaniappan K."/>
            <person name="Mavromatis K."/>
            <person name="Liolios K."/>
            <person name="Brettin T."/>
            <person name="Fiebig A."/>
            <person name="Rohde M."/>
            <person name="Abt B."/>
            <person name="Goker M."/>
            <person name="Detter J.C."/>
            <person name="Woyke T."/>
            <person name="Bristow J."/>
            <person name="Eisen J.A."/>
            <person name="Markowitz V."/>
            <person name="Hugenholtz P."/>
            <person name="Kyrpides N.C."/>
            <person name="Klenk H.P."/>
            <person name="Lapidus A."/>
        </authorList>
    </citation>
    <scope>NUCLEOTIDE SEQUENCE [LARGE SCALE GENOMIC DNA]</scope>
    <source>
        <strain evidence="3">DSM 44963</strain>
    </source>
</reference>
<evidence type="ECO:0000256" key="1">
    <source>
        <dbReference type="PROSITE-ProRule" id="PRU00339"/>
    </source>
</evidence>
<dbReference type="RefSeq" id="WP_007905632.1">
    <property type="nucleotide sequence ID" value="NZ_ADVG01000001.1"/>
</dbReference>
<comment type="caution">
    <text evidence="2">The sequence shown here is derived from an EMBL/GenBank/DDBJ whole genome shotgun (WGS) entry which is preliminary data.</text>
</comment>
<dbReference type="STRING" id="485913.Krac_10738"/>
<dbReference type="SMART" id="SM00028">
    <property type="entry name" value="TPR"/>
    <property type="match status" value="2"/>
</dbReference>
<dbReference type="PROSITE" id="PS50005">
    <property type="entry name" value="TPR"/>
    <property type="match status" value="1"/>
</dbReference>
<dbReference type="OrthoDB" id="151448at2"/>
<protein>
    <submittedName>
        <fullName evidence="2">TPR repeat-containing protein</fullName>
    </submittedName>
</protein>
<name>D6TID9_KTERA</name>
<proteinExistence type="predicted"/>
<evidence type="ECO:0000313" key="2">
    <source>
        <dbReference type="EMBL" id="EFH89196.1"/>
    </source>
</evidence>
<keyword evidence="3" id="KW-1185">Reference proteome</keyword>
<accession>D6TID9</accession>
<organism evidence="2 3">
    <name type="scientific">Ktedonobacter racemifer DSM 44963</name>
    <dbReference type="NCBI Taxonomy" id="485913"/>
    <lineage>
        <taxon>Bacteria</taxon>
        <taxon>Bacillati</taxon>
        <taxon>Chloroflexota</taxon>
        <taxon>Ktedonobacteria</taxon>
        <taxon>Ktedonobacterales</taxon>
        <taxon>Ktedonobacteraceae</taxon>
        <taxon>Ktedonobacter</taxon>
    </lineage>
</organism>
<gene>
    <name evidence="2" type="ORF">Krac_10738</name>
</gene>
<dbReference type="InParanoid" id="D6TID9"/>
<dbReference type="SUPFAM" id="SSF48452">
    <property type="entry name" value="TPR-like"/>
    <property type="match status" value="1"/>
</dbReference>
<dbReference type="Gene3D" id="1.25.40.10">
    <property type="entry name" value="Tetratricopeptide repeat domain"/>
    <property type="match status" value="1"/>
</dbReference>
<dbReference type="EMBL" id="ADVG01000001">
    <property type="protein sequence ID" value="EFH89196.1"/>
    <property type="molecule type" value="Genomic_DNA"/>
</dbReference>
<sequence>MAKKAHTSKKKNRIITNVSPVDKQLDLIGSQIVQRNYVEAVATCERLLNYLPQHAPQRADVLAQLGTAQGMLQHFPQSYDAFTQARTLEPKNAELWYNRSMANRFTMRFGQALRDIERAIELNTRSELTEQFDEALQFSRQLTEKSHHIART</sequence>
<dbReference type="InterPro" id="IPR011990">
    <property type="entry name" value="TPR-like_helical_dom_sf"/>
</dbReference>
<dbReference type="InterPro" id="IPR019734">
    <property type="entry name" value="TPR_rpt"/>
</dbReference>
<evidence type="ECO:0000313" key="3">
    <source>
        <dbReference type="Proteomes" id="UP000004508"/>
    </source>
</evidence>
<dbReference type="AlphaFoldDB" id="D6TID9"/>
<dbReference type="Proteomes" id="UP000004508">
    <property type="component" value="Unassembled WGS sequence"/>
</dbReference>